<proteinExistence type="inferred from homology"/>
<gene>
    <name evidence="10" type="ORF">FXN65_27395</name>
</gene>
<dbReference type="InterPro" id="IPR017871">
    <property type="entry name" value="ABC_transporter-like_CS"/>
</dbReference>
<keyword evidence="2" id="KW-0813">Transport</keyword>
<evidence type="ECO:0000259" key="9">
    <source>
        <dbReference type="PROSITE" id="PS50893"/>
    </source>
</evidence>
<evidence type="ECO:0000313" key="11">
    <source>
        <dbReference type="Proteomes" id="UP000327179"/>
    </source>
</evidence>
<dbReference type="CDD" id="cd03255">
    <property type="entry name" value="ABC_MJ0796_LolCDE_FtsE"/>
    <property type="match status" value="1"/>
</dbReference>
<evidence type="ECO:0000256" key="3">
    <source>
        <dbReference type="ARBA" id="ARBA00022475"/>
    </source>
</evidence>
<dbReference type="InterPro" id="IPR017911">
    <property type="entry name" value="MacB-like_ATP-bd"/>
</dbReference>
<evidence type="ECO:0000256" key="4">
    <source>
        <dbReference type="ARBA" id="ARBA00022692"/>
    </source>
</evidence>
<keyword evidence="3" id="KW-1003">Cell membrane</keyword>
<sequence length="228" mass="25208">MILMHQVSRCFQLGQERVRGVDHLDLDVADGEYLAITGASGSGKSTLLNILGLLDAPDSGEFWLDEEPTAGLSEARRAALRSRLIGFVFQSFHLIPRLTALENIELPMLLAGIEPGERRRRSLQLAERLGLAERLRHHPAELSGGQRQRVAIARAMVMRPRLLLADEPTGNLDSQSGAEVVELLEELNAEGLTLILVTHDAQHAARAHRQIQMRDGCILCDRRQGALH</sequence>
<keyword evidence="7" id="KW-0472">Membrane</keyword>
<dbReference type="EMBL" id="CP043311">
    <property type="protein sequence ID" value="QEY65609.1"/>
    <property type="molecule type" value="Genomic_DNA"/>
</dbReference>
<dbReference type="Gene3D" id="3.40.50.300">
    <property type="entry name" value="P-loop containing nucleotide triphosphate hydrolases"/>
    <property type="match status" value="1"/>
</dbReference>
<comment type="subcellular location">
    <subcellularLocation>
        <location evidence="1">Cell inner membrane</location>
        <topology evidence="1">Multi-pass membrane protein</topology>
    </subcellularLocation>
</comment>
<dbReference type="InterPro" id="IPR027417">
    <property type="entry name" value="P-loop_NTPase"/>
</dbReference>
<dbReference type="InterPro" id="IPR003439">
    <property type="entry name" value="ABC_transporter-like_ATP-bd"/>
</dbReference>
<accession>A0A5J6QXW6</accession>
<dbReference type="SUPFAM" id="SSF52540">
    <property type="entry name" value="P-loop containing nucleoside triphosphate hydrolases"/>
    <property type="match status" value="1"/>
</dbReference>
<dbReference type="GO" id="GO:0022857">
    <property type="term" value="F:transmembrane transporter activity"/>
    <property type="evidence" value="ECO:0007669"/>
    <property type="project" value="TreeGrafter"/>
</dbReference>
<dbReference type="KEGG" id="plal:FXN65_27395"/>
<keyword evidence="11" id="KW-1185">Reference proteome</keyword>
<evidence type="ECO:0000256" key="2">
    <source>
        <dbReference type="ARBA" id="ARBA00022448"/>
    </source>
</evidence>
<evidence type="ECO:0000256" key="6">
    <source>
        <dbReference type="ARBA" id="ARBA00022840"/>
    </source>
</evidence>
<dbReference type="PANTHER" id="PTHR24220:SF86">
    <property type="entry name" value="ABC TRANSPORTER ABCH.1"/>
    <property type="match status" value="1"/>
</dbReference>
<dbReference type="GO" id="GO:0005886">
    <property type="term" value="C:plasma membrane"/>
    <property type="evidence" value="ECO:0007669"/>
    <property type="project" value="UniProtKB-SubCell"/>
</dbReference>
<dbReference type="GO" id="GO:1902495">
    <property type="term" value="C:transmembrane transporter complex"/>
    <property type="evidence" value="ECO:0007669"/>
    <property type="project" value="UniProtKB-ARBA"/>
</dbReference>
<keyword evidence="6 10" id="KW-0067">ATP-binding</keyword>
<dbReference type="GO" id="GO:0016887">
    <property type="term" value="F:ATP hydrolysis activity"/>
    <property type="evidence" value="ECO:0007669"/>
    <property type="project" value="InterPro"/>
</dbReference>
<dbReference type="InterPro" id="IPR015854">
    <property type="entry name" value="ABC_transpr_LolD-like"/>
</dbReference>
<dbReference type="RefSeq" id="WP_151138469.1">
    <property type="nucleotide sequence ID" value="NZ_CP043311.1"/>
</dbReference>
<evidence type="ECO:0000256" key="1">
    <source>
        <dbReference type="ARBA" id="ARBA00004429"/>
    </source>
</evidence>
<comment type="similarity">
    <text evidence="8">Belongs to the ABC transporter superfamily. Macrolide exporter (TC 3.A.1.122) family.</text>
</comment>
<dbReference type="GO" id="GO:0005524">
    <property type="term" value="F:ATP binding"/>
    <property type="evidence" value="ECO:0007669"/>
    <property type="project" value="UniProtKB-KW"/>
</dbReference>
<feature type="domain" description="ABC transporter" evidence="9">
    <location>
        <begin position="2"/>
        <end position="227"/>
    </location>
</feature>
<dbReference type="Pfam" id="PF00005">
    <property type="entry name" value="ABC_tran"/>
    <property type="match status" value="1"/>
</dbReference>
<evidence type="ECO:0000256" key="5">
    <source>
        <dbReference type="ARBA" id="ARBA00022741"/>
    </source>
</evidence>
<evidence type="ECO:0000313" key="10">
    <source>
        <dbReference type="EMBL" id="QEY65609.1"/>
    </source>
</evidence>
<dbReference type="PROSITE" id="PS50893">
    <property type="entry name" value="ABC_TRANSPORTER_2"/>
    <property type="match status" value="1"/>
</dbReference>
<keyword evidence="5" id="KW-0547">Nucleotide-binding</keyword>
<dbReference type="AlphaFoldDB" id="A0A5J6QXW6"/>
<protein>
    <submittedName>
        <fullName evidence="10">ABC transporter ATP-binding protein</fullName>
    </submittedName>
</protein>
<evidence type="ECO:0000256" key="7">
    <source>
        <dbReference type="ARBA" id="ARBA00023136"/>
    </source>
</evidence>
<dbReference type="PROSITE" id="PS00211">
    <property type="entry name" value="ABC_TRANSPORTER_1"/>
    <property type="match status" value="1"/>
</dbReference>
<keyword evidence="4" id="KW-0812">Transmembrane</keyword>
<dbReference type="SMART" id="SM00382">
    <property type="entry name" value="AAA"/>
    <property type="match status" value="1"/>
</dbReference>
<dbReference type="PANTHER" id="PTHR24220">
    <property type="entry name" value="IMPORT ATP-BINDING PROTEIN"/>
    <property type="match status" value="1"/>
</dbReference>
<dbReference type="Proteomes" id="UP000327179">
    <property type="component" value="Chromosome"/>
</dbReference>
<dbReference type="InterPro" id="IPR003593">
    <property type="entry name" value="AAA+_ATPase"/>
</dbReference>
<reference evidence="10 11" key="1">
    <citation type="submission" date="2019-08" db="EMBL/GenBank/DDBJ databases">
        <title>Whole-genome Sequencing of e-waste polymer degrading bacterium Pseudomonas sp. strain PE08.</title>
        <authorList>
            <person name="Kirdat K."/>
            <person name="Debbarma P."/>
            <person name="Narawade N."/>
            <person name="Suyal D."/>
            <person name="Thorat V."/>
            <person name="Shouche Y."/>
            <person name="Goel R."/>
            <person name="Yadav A."/>
        </authorList>
    </citation>
    <scope>NUCLEOTIDE SEQUENCE [LARGE SCALE GENOMIC DNA]</scope>
    <source>
        <strain evidence="10 11">PE08</strain>
    </source>
</reference>
<name>A0A5J6QXW6_9GAMM</name>
<dbReference type="FunFam" id="3.40.50.300:FF:000032">
    <property type="entry name" value="Export ABC transporter ATP-binding protein"/>
    <property type="match status" value="1"/>
</dbReference>
<evidence type="ECO:0000256" key="8">
    <source>
        <dbReference type="ARBA" id="ARBA00038388"/>
    </source>
</evidence>
<organism evidence="10 11">
    <name type="scientific">Metapseudomonas lalkuanensis</name>
    <dbReference type="NCBI Taxonomy" id="2604832"/>
    <lineage>
        <taxon>Bacteria</taxon>
        <taxon>Pseudomonadati</taxon>
        <taxon>Pseudomonadota</taxon>
        <taxon>Gammaproteobacteria</taxon>
        <taxon>Pseudomonadales</taxon>
        <taxon>Pseudomonadaceae</taxon>
        <taxon>Metapseudomonas</taxon>
    </lineage>
</organism>